<evidence type="ECO:0000313" key="3">
    <source>
        <dbReference type="Proteomes" id="UP001165269"/>
    </source>
</evidence>
<protein>
    <recommendedName>
        <fullName evidence="4">Peptidase C39-like domain-containing protein</fullName>
    </recommendedName>
</protein>
<accession>A0ABS9YJV3</accession>
<evidence type="ECO:0000256" key="1">
    <source>
        <dbReference type="SAM" id="MobiDB-lite"/>
    </source>
</evidence>
<reference evidence="2" key="1">
    <citation type="submission" date="2022-03" db="EMBL/GenBank/DDBJ databases">
        <title>Streptomyces 7R015 and 7R016 isolated from Barleria lupulina in Thailand.</title>
        <authorList>
            <person name="Kanchanasin P."/>
            <person name="Phongsopitanun W."/>
            <person name="Tanasupawat S."/>
        </authorList>
    </citation>
    <scope>NUCLEOTIDE SEQUENCE</scope>
    <source>
        <strain evidence="2">7R015</strain>
    </source>
</reference>
<evidence type="ECO:0000313" key="2">
    <source>
        <dbReference type="EMBL" id="MCI3277538.1"/>
    </source>
</evidence>
<name>A0ABS9YJV3_9ACTN</name>
<proteinExistence type="predicted"/>
<dbReference type="RefSeq" id="WP_242775355.1">
    <property type="nucleotide sequence ID" value="NZ_JALDAY010000015.1"/>
</dbReference>
<feature type="region of interest" description="Disordered" evidence="1">
    <location>
        <begin position="1"/>
        <end position="21"/>
    </location>
</feature>
<gene>
    <name evidence="2" type="ORF">MQP27_41365</name>
</gene>
<sequence length="260" mass="28706">MPRPVITFRGGRRPHDPDRPHLKVSRLLTTDLPAPPAAADWLSPVPADAWGMLGNDEVGDCTIAGIAHKRIGDAYANQGLRLDISTADCLKYYGHFGYRPGDPSTDNGAVCQDVLAYWHTHGFRGEKNLAYARINVDDHNEVKQAIHLFGQIYCGVTITQAAEDQFNGEEVWSLKRSPVLGGHCITIGAYDRRGLDAVTWGTVHRMTWRWWDVYGDEAWAVFNPSDFVDPKTGRDRAGLDLATMRADYTALTGRSLAAGA</sequence>
<keyword evidence="3" id="KW-1185">Reference proteome</keyword>
<dbReference type="EMBL" id="JALDAY010000015">
    <property type="protein sequence ID" value="MCI3277538.1"/>
    <property type="molecule type" value="Genomic_DNA"/>
</dbReference>
<organism evidence="2 3">
    <name type="scientific">Streptomyces cylindrosporus</name>
    <dbReference type="NCBI Taxonomy" id="2927583"/>
    <lineage>
        <taxon>Bacteria</taxon>
        <taxon>Bacillati</taxon>
        <taxon>Actinomycetota</taxon>
        <taxon>Actinomycetes</taxon>
        <taxon>Kitasatosporales</taxon>
        <taxon>Streptomycetaceae</taxon>
        <taxon>Streptomyces</taxon>
    </lineage>
</organism>
<dbReference type="Proteomes" id="UP001165269">
    <property type="component" value="Unassembled WGS sequence"/>
</dbReference>
<evidence type="ECO:0008006" key="4">
    <source>
        <dbReference type="Google" id="ProtNLM"/>
    </source>
</evidence>
<comment type="caution">
    <text evidence="2">The sequence shown here is derived from an EMBL/GenBank/DDBJ whole genome shotgun (WGS) entry which is preliminary data.</text>
</comment>